<dbReference type="EMBL" id="JAAWWB010000002">
    <property type="protein sequence ID" value="KAG6789170.1"/>
    <property type="molecule type" value="Genomic_DNA"/>
</dbReference>
<keyword evidence="3" id="KW-0325">Glycoprotein</keyword>
<dbReference type="InterPro" id="IPR003245">
    <property type="entry name" value="Phytocyanin_dom"/>
</dbReference>
<evidence type="ECO:0000256" key="2">
    <source>
        <dbReference type="ARBA" id="ARBA00023157"/>
    </source>
</evidence>
<dbReference type="AlphaFoldDB" id="A0A8X8DE08"/>
<organism evidence="8 9">
    <name type="scientific">Populus tomentosa</name>
    <name type="common">Chinese white poplar</name>
    <dbReference type="NCBI Taxonomy" id="118781"/>
    <lineage>
        <taxon>Eukaryota</taxon>
        <taxon>Viridiplantae</taxon>
        <taxon>Streptophyta</taxon>
        <taxon>Embryophyta</taxon>
        <taxon>Tracheophyta</taxon>
        <taxon>Spermatophyta</taxon>
        <taxon>Magnoliopsida</taxon>
        <taxon>eudicotyledons</taxon>
        <taxon>Gunneridae</taxon>
        <taxon>Pentapetalae</taxon>
        <taxon>rosids</taxon>
        <taxon>fabids</taxon>
        <taxon>Malpighiales</taxon>
        <taxon>Salicaceae</taxon>
        <taxon>Saliceae</taxon>
        <taxon>Populus</taxon>
    </lineage>
</organism>
<dbReference type="OrthoDB" id="676939at2759"/>
<feature type="signal peptide" evidence="6">
    <location>
        <begin position="1"/>
        <end position="23"/>
    </location>
</feature>
<dbReference type="GO" id="GO:0009055">
    <property type="term" value="F:electron transfer activity"/>
    <property type="evidence" value="ECO:0007669"/>
    <property type="project" value="InterPro"/>
</dbReference>
<dbReference type="Proteomes" id="UP000886885">
    <property type="component" value="Chromosome 1D"/>
</dbReference>
<reference evidence="8" key="1">
    <citation type="journal article" date="2020" name="bioRxiv">
        <title>Hybrid origin of Populus tomentosa Carr. identified through genome sequencing and phylogenomic analysis.</title>
        <authorList>
            <person name="An X."/>
            <person name="Gao K."/>
            <person name="Chen Z."/>
            <person name="Li J."/>
            <person name="Yang X."/>
            <person name="Yang X."/>
            <person name="Zhou J."/>
            <person name="Guo T."/>
            <person name="Zhao T."/>
            <person name="Huang S."/>
            <person name="Miao D."/>
            <person name="Khan W.U."/>
            <person name="Rao P."/>
            <person name="Ye M."/>
            <person name="Lei B."/>
            <person name="Liao W."/>
            <person name="Wang J."/>
            <person name="Ji L."/>
            <person name="Li Y."/>
            <person name="Guo B."/>
            <person name="Mustafa N.S."/>
            <person name="Li S."/>
            <person name="Yun Q."/>
            <person name="Keller S.R."/>
            <person name="Mao J."/>
            <person name="Zhang R."/>
            <person name="Strauss S.H."/>
        </authorList>
    </citation>
    <scope>NUCLEOTIDE SEQUENCE</scope>
    <source>
        <strain evidence="8">GM15</strain>
        <tissue evidence="8">Leaf</tissue>
    </source>
</reference>
<dbReference type="PANTHER" id="PTHR33021">
    <property type="entry name" value="BLUE COPPER PROTEIN"/>
    <property type="match status" value="1"/>
</dbReference>
<feature type="domain" description="Phytocyanin" evidence="7">
    <location>
        <begin position="215"/>
        <end position="315"/>
    </location>
</feature>
<feature type="chain" id="PRO_5036452180" description="Phytocyanin domain-containing protein" evidence="6">
    <location>
        <begin position="24"/>
        <end position="349"/>
    </location>
</feature>
<evidence type="ECO:0000256" key="5">
    <source>
        <dbReference type="ARBA" id="ARBA00037626"/>
    </source>
</evidence>
<keyword evidence="9" id="KW-1185">Reference proteome</keyword>
<accession>A0A8X8DE08</accession>
<protein>
    <recommendedName>
        <fullName evidence="7">Phytocyanin domain-containing protein</fullName>
    </recommendedName>
</protein>
<dbReference type="PANTHER" id="PTHR33021:SF385">
    <property type="entry name" value="PHYTOCYANIN DOMAIN-CONTAINING PROTEIN"/>
    <property type="match status" value="1"/>
</dbReference>
<dbReference type="FunFam" id="2.60.40.420:FF:000018">
    <property type="entry name" value="Lamin-like protein"/>
    <property type="match status" value="2"/>
</dbReference>
<evidence type="ECO:0000259" key="7">
    <source>
        <dbReference type="PROSITE" id="PS51485"/>
    </source>
</evidence>
<evidence type="ECO:0000256" key="3">
    <source>
        <dbReference type="ARBA" id="ARBA00023180"/>
    </source>
</evidence>
<feature type="domain" description="Phytocyanin" evidence="7">
    <location>
        <begin position="25"/>
        <end position="124"/>
    </location>
</feature>
<keyword evidence="1 6" id="KW-0732">Signal</keyword>
<evidence type="ECO:0000256" key="1">
    <source>
        <dbReference type="ARBA" id="ARBA00022729"/>
    </source>
</evidence>
<sequence length="349" mass="39368">MESLRKMLVVLMTMVVTVRMVNASLVYVGGGKETWRPNVNFSEWSARQNIHAGDWLYFGFDKKLYNVLEVNKTGYEGCHDVGFIKNITRGGRDVFQVNEARTYYFINGGGSCFGGMKVAINVENPQPAPSPSQLTGVKSIKNGSPSGFGGLVLPTGTCFKICMFWHHLTLPRSSSTRENEKRLAKMEVFSLKNMHLWLITVVNILWSTAECREPVLHRVGGGKYTWAPNMNFTAWAMHEEFYAGDWLYFGFDKTRYSVLEANRINYNNCNDKNCIANITRGGRDVFNLTEARPYYFLSGRGYCFKGMKVVVHAQYPPPDPAPLAVRNVFPSRVLVTASPCFLLCSPPML</sequence>
<comment type="similarity">
    <text evidence="4">Belongs to the early nodulin-like (ENODL) family.</text>
</comment>
<keyword evidence="2" id="KW-1015">Disulfide bond</keyword>
<evidence type="ECO:0000313" key="8">
    <source>
        <dbReference type="EMBL" id="KAG6789170.1"/>
    </source>
</evidence>
<dbReference type="InterPro" id="IPR039391">
    <property type="entry name" value="Phytocyanin-like"/>
</dbReference>
<dbReference type="GO" id="GO:0005886">
    <property type="term" value="C:plasma membrane"/>
    <property type="evidence" value="ECO:0007669"/>
    <property type="project" value="TreeGrafter"/>
</dbReference>
<evidence type="ECO:0000256" key="6">
    <source>
        <dbReference type="SAM" id="SignalP"/>
    </source>
</evidence>
<gene>
    <name evidence="8" type="ORF">POTOM_005260</name>
</gene>
<name>A0A8X8DE08_POPTO</name>
<dbReference type="Pfam" id="PF02298">
    <property type="entry name" value="Cu_bind_like"/>
    <property type="match status" value="2"/>
</dbReference>
<comment type="function">
    <text evidence="5">May act as a carbohydrate transporter.</text>
</comment>
<evidence type="ECO:0000313" key="9">
    <source>
        <dbReference type="Proteomes" id="UP000886885"/>
    </source>
</evidence>
<evidence type="ECO:0000256" key="4">
    <source>
        <dbReference type="ARBA" id="ARBA00035011"/>
    </source>
</evidence>
<comment type="caution">
    <text evidence="8">The sequence shown here is derived from an EMBL/GenBank/DDBJ whole genome shotgun (WGS) entry which is preliminary data.</text>
</comment>
<proteinExistence type="inferred from homology"/>
<dbReference type="PROSITE" id="PS51485">
    <property type="entry name" value="PHYTOCYANIN"/>
    <property type="match status" value="2"/>
</dbReference>